<dbReference type="AlphaFoldDB" id="S9UL50"/>
<name>S9UL50_9TRYP</name>
<keyword evidence="3" id="KW-1185">Reference proteome</keyword>
<accession>S9UL50</accession>
<dbReference type="GO" id="GO:0008684">
    <property type="term" value="F:2-oxopent-4-enoate hydratase activity"/>
    <property type="evidence" value="ECO:0007669"/>
    <property type="project" value="TreeGrafter"/>
</dbReference>
<evidence type="ECO:0000313" key="2">
    <source>
        <dbReference type="EMBL" id="EPY33724.1"/>
    </source>
</evidence>
<evidence type="ECO:0000313" key="3">
    <source>
        <dbReference type="Proteomes" id="UP000015354"/>
    </source>
</evidence>
<dbReference type="PANTHER" id="PTHR30143">
    <property type="entry name" value="ACID HYDRATASE"/>
    <property type="match status" value="1"/>
</dbReference>
<dbReference type="Gene3D" id="3.90.850.10">
    <property type="entry name" value="Fumarylacetoacetase-like, C-terminal domain"/>
    <property type="match status" value="1"/>
</dbReference>
<dbReference type="InterPro" id="IPR036663">
    <property type="entry name" value="Fumarylacetoacetase_C_sf"/>
</dbReference>
<reference evidence="1" key="2">
    <citation type="submission" date="2013-03" db="EMBL/GenBank/DDBJ databases">
        <authorList>
            <person name="Motta M.C.M."/>
            <person name="Martins A.C.A."/>
            <person name="Preta C.M.C.C."/>
            <person name="Silva R."/>
            <person name="de Souza S.S."/>
            <person name="Klein C.C."/>
            <person name="de Almeida L.G.P."/>
            <person name="Cunha O.L."/>
            <person name="Colabardini A.C."/>
            <person name="Lima B.A."/>
            <person name="Machado C.R."/>
            <person name="Soares C.M.A."/>
            <person name="de Menezes C.B.A."/>
            <person name="Bartolomeu D.C."/>
            <person name="Grisard E.C."/>
            <person name="Fantinatti-Garboggini F."/>
            <person name="Rodrigues-Luiz G.F."/>
            <person name="Wagner G."/>
            <person name="Goldman G.H."/>
            <person name="Fietto J.L.R."/>
            <person name="Ciapina L.P."/>
            <person name="Brocchi M."/>
            <person name="Elias M.C."/>
            <person name="Goldman M.H.S."/>
            <person name="Sagot M.-F."/>
            <person name="Pereira M."/>
            <person name="Stoco P.H."/>
            <person name="Teixeira S.M.R."/>
            <person name="de Mendonca-Neto R.P."/>
            <person name="Maciel T.E.F."/>
            <person name="Mendes T.A.O."/>
            <person name="Urmenyi T.P."/>
            <person name="Teixeira M.M.G."/>
            <person name="de Camargo E.F.P."/>
            <person name="de Sousa W."/>
            <person name="Schenkman S."/>
            <person name="de Vasconcelos A.T.R."/>
        </authorList>
    </citation>
    <scope>NUCLEOTIDE SEQUENCE</scope>
</reference>
<proteinExistence type="predicted"/>
<dbReference type="Proteomes" id="UP000015354">
    <property type="component" value="Unassembled WGS sequence"/>
</dbReference>
<dbReference type="EMBL" id="ATMH01002042">
    <property type="protein sequence ID" value="EPY33724.1"/>
    <property type="molecule type" value="Genomic_DNA"/>
</dbReference>
<dbReference type="InterPro" id="IPR050772">
    <property type="entry name" value="Hydratase-Decarb/MhpD_sf"/>
</dbReference>
<evidence type="ECO:0000313" key="1">
    <source>
        <dbReference type="EMBL" id="EPY29494.1"/>
    </source>
</evidence>
<dbReference type="GO" id="GO:0005737">
    <property type="term" value="C:cytoplasm"/>
    <property type="evidence" value="ECO:0007669"/>
    <property type="project" value="TreeGrafter"/>
</dbReference>
<sequence>MQRSSIRLLNSTLKTSTEIYLEYLSYVNKELPLLSDVFPKSANNVDSVIEFHKQLCATATENGQQCVGIKVVSPHSDPIKYLKGSKPLCAPLFSSMTGKDKFLAKSCNAQYVETGICFRLSDTVGGATGESTLHVAPALEITGSRFPFFAPTTHDLACDLCGCIGVVEGKPVLLSPSEYDLLLGYHFVLTCDGEPTEIGSGKLFEGNPLNCLQLAQNYAEQLGFTLNSSHFVLCSSLSPQSPVRPGVFEANWGKFGKVHCTII</sequence>
<protein>
    <submittedName>
        <fullName evidence="1">4-oxalocrotonate decarboxylase</fullName>
    </submittedName>
</protein>
<dbReference type="PANTHER" id="PTHR30143:SF0">
    <property type="entry name" value="2-KETO-4-PENTENOATE HYDRATASE"/>
    <property type="match status" value="1"/>
</dbReference>
<reference evidence="1 3" key="1">
    <citation type="journal article" date="2013" name="PLoS ONE">
        <title>Predicting the Proteins of Angomonas deanei, Strigomonas culicis and Their Respective Endosymbionts Reveals New Aspects of the Trypanosomatidae Family.</title>
        <authorList>
            <person name="Motta M.C."/>
            <person name="Martins A.C."/>
            <person name="de Souza S.S."/>
            <person name="Catta-Preta C.M."/>
            <person name="Silva R."/>
            <person name="Klein C.C."/>
            <person name="de Almeida L.G."/>
            <person name="de Lima Cunha O."/>
            <person name="Ciapina L.P."/>
            <person name="Brocchi M."/>
            <person name="Colabardini A.C."/>
            <person name="de Araujo Lima B."/>
            <person name="Machado C.R."/>
            <person name="de Almeida Soares C.M."/>
            <person name="Probst C.M."/>
            <person name="de Menezes C.B."/>
            <person name="Thompson C.E."/>
            <person name="Bartholomeu D.C."/>
            <person name="Gradia D.F."/>
            <person name="Pavoni D.P."/>
            <person name="Grisard E.C."/>
            <person name="Fantinatti-Garboggini F."/>
            <person name="Marchini F.K."/>
            <person name="Rodrigues-Luiz G.F."/>
            <person name="Wagner G."/>
            <person name="Goldman G.H."/>
            <person name="Fietto J.L."/>
            <person name="Elias M.C."/>
            <person name="Goldman M.H."/>
            <person name="Sagot M.F."/>
            <person name="Pereira M."/>
            <person name="Stoco P.H."/>
            <person name="de Mendonca-Neto R.P."/>
            <person name="Teixeira S.M."/>
            <person name="Maciel T.E."/>
            <person name="de Oliveira Mendes T.A."/>
            <person name="Urmenyi T.P."/>
            <person name="de Souza W."/>
            <person name="Schenkman S."/>
            <person name="de Vasconcelos A.T."/>
        </authorList>
    </citation>
    <scope>NUCLEOTIDE SEQUENCE [LARGE SCALE GENOMIC DNA]</scope>
</reference>
<gene>
    <name evidence="2" type="ORF">STCU_02042</name>
    <name evidence="1" type="ORF">STCU_04527</name>
</gene>
<dbReference type="EMBL" id="ATMH01004527">
    <property type="protein sequence ID" value="EPY29494.1"/>
    <property type="molecule type" value="Genomic_DNA"/>
</dbReference>
<organism evidence="1 3">
    <name type="scientific">Strigomonas culicis</name>
    <dbReference type="NCBI Taxonomy" id="28005"/>
    <lineage>
        <taxon>Eukaryota</taxon>
        <taxon>Discoba</taxon>
        <taxon>Euglenozoa</taxon>
        <taxon>Kinetoplastea</taxon>
        <taxon>Metakinetoplastina</taxon>
        <taxon>Trypanosomatida</taxon>
        <taxon>Trypanosomatidae</taxon>
        <taxon>Strigomonadinae</taxon>
        <taxon>Strigomonas</taxon>
    </lineage>
</organism>
<comment type="caution">
    <text evidence="1">The sequence shown here is derived from an EMBL/GenBank/DDBJ whole genome shotgun (WGS) entry which is preliminary data.</text>
</comment>
<dbReference type="OrthoDB" id="270211at2759"/>
<dbReference type="SUPFAM" id="SSF56529">
    <property type="entry name" value="FAH"/>
    <property type="match status" value="1"/>
</dbReference>